<evidence type="ECO:0000256" key="8">
    <source>
        <dbReference type="SAM" id="Phobius"/>
    </source>
</evidence>
<dbReference type="PROSITE" id="PS00211">
    <property type="entry name" value="ABC_TRANSPORTER_1"/>
    <property type="match status" value="1"/>
</dbReference>
<feature type="signal peptide" evidence="9">
    <location>
        <begin position="1"/>
        <end position="16"/>
    </location>
</feature>
<keyword evidence="14" id="KW-1185">Reference proteome</keyword>
<dbReference type="OrthoDB" id="66620at2759"/>
<dbReference type="AlphaFoldDB" id="A0A9P1BL68"/>
<dbReference type="GO" id="GO:0140359">
    <property type="term" value="F:ABC-type transporter activity"/>
    <property type="evidence" value="ECO:0007669"/>
    <property type="project" value="InterPro"/>
</dbReference>
<feature type="transmembrane region" description="Helical" evidence="8">
    <location>
        <begin position="766"/>
        <end position="788"/>
    </location>
</feature>
<keyword evidence="6 8" id="KW-1133">Transmembrane helix</keyword>
<protein>
    <submittedName>
        <fullName evidence="13">ABC transporter G family member 24 (ABC transporter ABCG.24) (AtABCG24) (Probable white-brown complex homolog protein 25) (AtWBC25)</fullName>
    </submittedName>
</protein>
<feature type="transmembrane region" description="Helical" evidence="8">
    <location>
        <begin position="335"/>
        <end position="353"/>
    </location>
</feature>
<dbReference type="EMBL" id="CAMXCT030000201">
    <property type="protein sequence ID" value="CAL4762703.1"/>
    <property type="molecule type" value="Genomic_DNA"/>
</dbReference>
<feature type="transmembrane region" description="Helical" evidence="8">
    <location>
        <begin position="875"/>
        <end position="895"/>
    </location>
</feature>
<feature type="transmembrane region" description="Helical" evidence="8">
    <location>
        <begin position="262"/>
        <end position="279"/>
    </location>
</feature>
<organism evidence="11">
    <name type="scientific">Cladocopium goreaui</name>
    <dbReference type="NCBI Taxonomy" id="2562237"/>
    <lineage>
        <taxon>Eukaryota</taxon>
        <taxon>Sar</taxon>
        <taxon>Alveolata</taxon>
        <taxon>Dinophyceae</taxon>
        <taxon>Suessiales</taxon>
        <taxon>Symbiodiniaceae</taxon>
        <taxon>Cladocopium</taxon>
    </lineage>
</organism>
<keyword evidence="7 8" id="KW-0472">Membrane</keyword>
<feature type="chain" id="PRO_5043269592" evidence="9">
    <location>
        <begin position="17"/>
        <end position="1094"/>
    </location>
</feature>
<proteinExistence type="predicted"/>
<gene>
    <name evidence="11" type="ORF">C1SCF055_LOCUS3723</name>
</gene>
<dbReference type="GO" id="GO:0016020">
    <property type="term" value="C:membrane"/>
    <property type="evidence" value="ECO:0007669"/>
    <property type="project" value="UniProtKB-SubCell"/>
</dbReference>
<evidence type="ECO:0000256" key="5">
    <source>
        <dbReference type="ARBA" id="ARBA00022840"/>
    </source>
</evidence>
<evidence type="ECO:0000256" key="3">
    <source>
        <dbReference type="ARBA" id="ARBA00022692"/>
    </source>
</evidence>
<feature type="transmembrane region" description="Helical" evidence="8">
    <location>
        <begin position="359"/>
        <end position="381"/>
    </location>
</feature>
<reference evidence="12" key="2">
    <citation type="submission" date="2024-04" db="EMBL/GenBank/DDBJ databases">
        <authorList>
            <person name="Chen Y."/>
            <person name="Shah S."/>
            <person name="Dougan E. K."/>
            <person name="Thang M."/>
            <person name="Chan C."/>
        </authorList>
    </citation>
    <scope>NUCLEOTIDE SEQUENCE [LARGE SCALE GENOMIC DNA]</scope>
</reference>
<dbReference type="GO" id="GO:0005524">
    <property type="term" value="F:ATP binding"/>
    <property type="evidence" value="ECO:0007669"/>
    <property type="project" value="UniProtKB-KW"/>
</dbReference>
<keyword evidence="5" id="KW-0067">ATP-binding</keyword>
<evidence type="ECO:0000256" key="2">
    <source>
        <dbReference type="ARBA" id="ARBA00022448"/>
    </source>
</evidence>
<dbReference type="GO" id="GO:0016887">
    <property type="term" value="F:ATP hydrolysis activity"/>
    <property type="evidence" value="ECO:0007669"/>
    <property type="project" value="InterPro"/>
</dbReference>
<dbReference type="Proteomes" id="UP001152797">
    <property type="component" value="Unassembled WGS sequence"/>
</dbReference>
<sequence length="1094" mass="118733">MKLLWKVVYLLAPVSGQVCQLLTEANKTLQDSIGFECEVSGSYCNCSTSLVKGEQWLLVNAAMNSSMFYSAKPGQWYLMDSSGRCVAAFGPLGTPSLQTCPPGFYCLGGLEAPRSCNNGDHCPPGTGDGPRACPKNYFCPIPAADVQPCPAGGHCPGGTTRPQACAAGHYCRFGDEGTCPQGHFCPFGTEIPRKCNVFASCPEGSKSPDRWFFSLLILAAVVGFAVLGSLYYSKIVDYGFGLCALTATAVGLMWLVDEAIALFLSLAFVSVAANWALLMMGQVSPAVASGLVAVTGCVAVLLLWLVHPPWAAFMAGLLICCSIAYLMSRQDFCSVIIGRISMLAFFLFLIFEYSQIDPAFTIAFGVLFVCLFLGIIVSYAMERRRQALPFLTRWRFQARGEMGLFESEEHGVAPALEVSTISPEDPQDAQRHSTRRESGHRRDSFVGVSFGLEDVAFALPDGKKLLKDVSFGIAAGQRVAVMGPSGSGKTTLLGVLSGRASYGRVTGQLTVGGRSADDMRCLRPVTGFVPQDDVLHGELTVKENLNYQAMLRLPADFSKEEVAECVVSVARDLNLYNLLEARVGTPEKRGVSGGQRKRVSIGMELVAQPLLLFADEPTSGLDSTTSHEVVRCLNGAAARLGSTVVAVIHQPRYDTLQLFDDLILLAVGGFVAYAGPTEGAVDHFQSKLHVRFSNNSNPADVLLDAIASPEDQEACIGVWKSTAIFQAKIEQTPLPPSAFHRERQPFFRAVLIYMDRCILQTIRASVTLAINYSLCAVAVLLLCLILTYERLDQFEMQAALASLFLMLLQGVAAQQIFGGDLLITWREARVGMPMIAYFVAKDLAAYIEVTLSSAVFAAAYGYASGCQIPLHQLFAGAWAFVFAVFGLNYIFSIILSPGAAQMSAVVTSFLSFCTAGVYQPQLSEMAAMFDGRGWMVPALSPIRWLWGYYLTAEMPGLTPLTRNGAASAMRSKGYDLAYLSSCKNSLAGMQEGSIETLQQAWIQNRGWVCSPAPLLLLGILFRFLAGCCLLLYVSAQTSGWARFFAQSEMGAWKFAGHFFMLLVGSCLIIFLFAEVWVFGSEQLHFVVHDPFERE</sequence>
<feature type="transmembrane region" description="Helical" evidence="8">
    <location>
        <begin position="310"/>
        <end position="328"/>
    </location>
</feature>
<dbReference type="InterPro" id="IPR027417">
    <property type="entry name" value="P-loop_NTPase"/>
</dbReference>
<evidence type="ECO:0000259" key="10">
    <source>
        <dbReference type="PROSITE" id="PS50893"/>
    </source>
</evidence>
<dbReference type="Pfam" id="PF00005">
    <property type="entry name" value="ABC_tran"/>
    <property type="match status" value="1"/>
</dbReference>
<evidence type="ECO:0000256" key="7">
    <source>
        <dbReference type="ARBA" id="ARBA00023136"/>
    </source>
</evidence>
<evidence type="ECO:0000256" key="6">
    <source>
        <dbReference type="ARBA" id="ARBA00022989"/>
    </source>
</evidence>
<evidence type="ECO:0000313" key="13">
    <source>
        <dbReference type="EMBL" id="CAL4762703.1"/>
    </source>
</evidence>
<feature type="transmembrane region" description="Helical" evidence="8">
    <location>
        <begin position="1014"/>
        <end position="1033"/>
    </location>
</feature>
<reference evidence="11" key="1">
    <citation type="submission" date="2022-10" db="EMBL/GenBank/DDBJ databases">
        <authorList>
            <person name="Chen Y."/>
            <person name="Dougan E. K."/>
            <person name="Chan C."/>
            <person name="Rhodes N."/>
            <person name="Thang M."/>
        </authorList>
    </citation>
    <scope>NUCLEOTIDE SEQUENCE</scope>
</reference>
<evidence type="ECO:0000313" key="11">
    <source>
        <dbReference type="EMBL" id="CAI3975391.1"/>
    </source>
</evidence>
<dbReference type="EMBL" id="CAMXCT020000201">
    <property type="protein sequence ID" value="CAL1128766.1"/>
    <property type="molecule type" value="Genomic_DNA"/>
</dbReference>
<evidence type="ECO:0000313" key="12">
    <source>
        <dbReference type="EMBL" id="CAL1128766.1"/>
    </source>
</evidence>
<feature type="transmembrane region" description="Helical" evidence="8">
    <location>
        <begin position="843"/>
        <end position="863"/>
    </location>
</feature>
<dbReference type="InterPro" id="IPR003439">
    <property type="entry name" value="ABC_transporter-like_ATP-bd"/>
</dbReference>
<feature type="transmembrane region" description="Helical" evidence="8">
    <location>
        <begin position="1054"/>
        <end position="1078"/>
    </location>
</feature>
<dbReference type="PANTHER" id="PTHR48041:SF91">
    <property type="entry name" value="ABC TRANSPORTER G FAMILY MEMBER 28"/>
    <property type="match status" value="1"/>
</dbReference>
<dbReference type="Gene3D" id="3.40.50.300">
    <property type="entry name" value="P-loop containing nucleotide triphosphate hydrolases"/>
    <property type="match status" value="1"/>
</dbReference>
<keyword evidence="3 8" id="KW-0812">Transmembrane</keyword>
<dbReference type="SUPFAM" id="SSF52540">
    <property type="entry name" value="P-loop containing nucleoside triphosphate hydrolases"/>
    <property type="match status" value="1"/>
</dbReference>
<comment type="caution">
    <text evidence="11">The sequence shown here is derived from an EMBL/GenBank/DDBJ whole genome shotgun (WGS) entry which is preliminary data.</text>
</comment>
<feature type="transmembrane region" description="Helical" evidence="8">
    <location>
        <begin position="211"/>
        <end position="231"/>
    </location>
</feature>
<dbReference type="Pfam" id="PF19055">
    <property type="entry name" value="ABC2_membrane_7"/>
    <property type="match status" value="2"/>
</dbReference>
<dbReference type="CDD" id="cd03213">
    <property type="entry name" value="ABCG_EPDR"/>
    <property type="match status" value="1"/>
</dbReference>
<dbReference type="PROSITE" id="PS50893">
    <property type="entry name" value="ABC_TRANSPORTER_2"/>
    <property type="match status" value="1"/>
</dbReference>
<comment type="subcellular location">
    <subcellularLocation>
        <location evidence="1">Membrane</location>
        <topology evidence="1">Multi-pass membrane protein</topology>
    </subcellularLocation>
</comment>
<keyword evidence="9" id="KW-0732">Signal</keyword>
<name>A0A9P1BL68_9DINO</name>
<feature type="transmembrane region" description="Helical" evidence="8">
    <location>
        <begin position="800"/>
        <end position="823"/>
    </location>
</feature>
<feature type="transmembrane region" description="Helical" evidence="8">
    <location>
        <begin position="238"/>
        <end position="256"/>
    </location>
</feature>
<dbReference type="InterPro" id="IPR017871">
    <property type="entry name" value="ABC_transporter-like_CS"/>
</dbReference>
<keyword evidence="4" id="KW-0547">Nucleotide-binding</keyword>
<feature type="transmembrane region" description="Helical" evidence="8">
    <location>
        <begin position="286"/>
        <end position="304"/>
    </location>
</feature>
<feature type="domain" description="ABC transporter" evidence="10">
    <location>
        <begin position="450"/>
        <end position="693"/>
    </location>
</feature>
<dbReference type="SMART" id="SM00382">
    <property type="entry name" value="AAA"/>
    <property type="match status" value="1"/>
</dbReference>
<keyword evidence="2" id="KW-0813">Transport</keyword>
<accession>A0A9P1BL68</accession>
<dbReference type="PANTHER" id="PTHR48041">
    <property type="entry name" value="ABC TRANSPORTER G FAMILY MEMBER 28"/>
    <property type="match status" value="1"/>
</dbReference>
<dbReference type="InterPro" id="IPR003593">
    <property type="entry name" value="AAA+_ATPase"/>
</dbReference>
<dbReference type="EMBL" id="CAMXCT010000201">
    <property type="protein sequence ID" value="CAI3975391.1"/>
    <property type="molecule type" value="Genomic_DNA"/>
</dbReference>
<evidence type="ECO:0000256" key="9">
    <source>
        <dbReference type="SAM" id="SignalP"/>
    </source>
</evidence>
<dbReference type="InterPro" id="IPR050352">
    <property type="entry name" value="ABCG_transporters"/>
</dbReference>
<dbReference type="InterPro" id="IPR043926">
    <property type="entry name" value="ABCG_dom"/>
</dbReference>
<evidence type="ECO:0000256" key="1">
    <source>
        <dbReference type="ARBA" id="ARBA00004141"/>
    </source>
</evidence>
<evidence type="ECO:0000256" key="4">
    <source>
        <dbReference type="ARBA" id="ARBA00022741"/>
    </source>
</evidence>
<evidence type="ECO:0000313" key="14">
    <source>
        <dbReference type="Proteomes" id="UP001152797"/>
    </source>
</evidence>